<dbReference type="PANTHER" id="PTHR42110">
    <property type="entry name" value="L-ASPARAGINASE, PUTATIVE (AFU_ORTHOLOGUE AFUA_3G11890)-RELATED"/>
    <property type="match status" value="1"/>
</dbReference>
<proteinExistence type="predicted"/>
<dbReference type="Pfam" id="PF06089">
    <property type="entry name" value="Asparaginase_II"/>
    <property type="match status" value="1"/>
</dbReference>
<dbReference type="InterPro" id="IPR010349">
    <property type="entry name" value="Asparaginase_II"/>
</dbReference>
<keyword evidence="2" id="KW-1185">Reference proteome</keyword>
<name>A0A939J9D4_9HYPH</name>
<dbReference type="Proteomes" id="UP000664779">
    <property type="component" value="Unassembled WGS sequence"/>
</dbReference>
<organism evidence="1 2">
    <name type="scientific">Roseibium limicola</name>
    <dbReference type="NCBI Taxonomy" id="2816037"/>
    <lineage>
        <taxon>Bacteria</taxon>
        <taxon>Pseudomonadati</taxon>
        <taxon>Pseudomonadota</taxon>
        <taxon>Alphaproteobacteria</taxon>
        <taxon>Hyphomicrobiales</taxon>
        <taxon>Stappiaceae</taxon>
        <taxon>Roseibium</taxon>
    </lineage>
</organism>
<accession>A0A939J9D4</accession>
<evidence type="ECO:0000313" key="2">
    <source>
        <dbReference type="Proteomes" id="UP000664779"/>
    </source>
</evidence>
<dbReference type="RefSeq" id="WP_206939724.1">
    <property type="nucleotide sequence ID" value="NZ_JAFLNF010000003.1"/>
</dbReference>
<comment type="caution">
    <text evidence="1">The sequence shown here is derived from an EMBL/GenBank/DDBJ whole genome shotgun (WGS) entry which is preliminary data.</text>
</comment>
<dbReference type="PANTHER" id="PTHR42110:SF1">
    <property type="entry name" value="L-ASPARAGINASE, PUTATIVE (AFU_ORTHOLOGUE AFUA_3G11890)-RELATED"/>
    <property type="match status" value="1"/>
</dbReference>
<sequence>MSNPITVEVSRGDLVESRHHGFLSVVTSAGKEICAIGDTTTRVFPRSAIKVLQALPLVESGAADALDFDDAELALACASHNGENVHVKTARIMLMKAGLTEDDLECGTQWPSRVEDIAELVRADETPTGLHNNCSGKHAAFLGLARTLGVQTKGYVDASHPVQQEIKTVIEAFTCEEVTQDVCGIDGCSIPTYAVPLKGWARAFAVFGTGEGLDEDRLAACDRLFEACVSEPFMVAGSDRFCTDVMSAFEGRVFVKTGAEGVFCASIPELELGIALKAEDGATRASEAMMGAVLEVLLPDRNEAQFDVLQRYTNPPIKTRRDVVAGEIRPTAEFVTALHEQLS</sequence>
<gene>
    <name evidence="1" type="ORF">J0X15_08600</name>
</gene>
<dbReference type="EMBL" id="JAFLNF010000003">
    <property type="protein sequence ID" value="MBO0345278.1"/>
    <property type="molecule type" value="Genomic_DNA"/>
</dbReference>
<evidence type="ECO:0000313" key="1">
    <source>
        <dbReference type="EMBL" id="MBO0345278.1"/>
    </source>
</evidence>
<reference evidence="1" key="1">
    <citation type="submission" date="2021-03" db="EMBL/GenBank/DDBJ databases">
        <title>Roseibium sp. CAU 1637 isolated from Incheon.</title>
        <authorList>
            <person name="Kim W."/>
        </authorList>
    </citation>
    <scope>NUCLEOTIDE SEQUENCE</scope>
    <source>
        <strain evidence="1">CAU 1637</strain>
    </source>
</reference>
<dbReference type="AlphaFoldDB" id="A0A939J9D4"/>
<protein>
    <submittedName>
        <fullName evidence="1">Asparaginase</fullName>
    </submittedName>
</protein>